<evidence type="ECO:0000256" key="1">
    <source>
        <dbReference type="SAM" id="SignalP"/>
    </source>
</evidence>
<organism evidence="2 3">
    <name type="scientific">Psychroflexus salarius</name>
    <dbReference type="NCBI Taxonomy" id="1155689"/>
    <lineage>
        <taxon>Bacteria</taxon>
        <taxon>Pseudomonadati</taxon>
        <taxon>Bacteroidota</taxon>
        <taxon>Flavobacteriia</taxon>
        <taxon>Flavobacteriales</taxon>
        <taxon>Flavobacteriaceae</taxon>
        <taxon>Psychroflexus</taxon>
    </lineage>
</organism>
<dbReference type="OrthoDB" id="648347at2"/>
<name>A0A1M4Y3G1_9FLAO</name>
<feature type="chain" id="PRO_5012657472" evidence="1">
    <location>
        <begin position="22"/>
        <end position="338"/>
    </location>
</feature>
<keyword evidence="3" id="KW-1185">Reference proteome</keyword>
<keyword evidence="1" id="KW-0732">Signal</keyword>
<reference evidence="2 3" key="1">
    <citation type="submission" date="2016-11" db="EMBL/GenBank/DDBJ databases">
        <authorList>
            <person name="Jaros S."/>
            <person name="Januszkiewicz K."/>
            <person name="Wedrychowicz H."/>
        </authorList>
    </citation>
    <scope>NUCLEOTIDE SEQUENCE [LARGE SCALE GENOMIC DNA]</scope>
    <source>
        <strain evidence="2 3">DSM 25661</strain>
    </source>
</reference>
<dbReference type="Pfam" id="PF11751">
    <property type="entry name" value="PorP_SprF"/>
    <property type="match status" value="1"/>
</dbReference>
<dbReference type="STRING" id="1155689.SAMN05444278_1132"/>
<proteinExistence type="predicted"/>
<dbReference type="AlphaFoldDB" id="A0A1M4Y3G1"/>
<dbReference type="RefSeq" id="WP_073193694.1">
    <property type="nucleotide sequence ID" value="NZ_FQTW01000013.1"/>
</dbReference>
<dbReference type="Proteomes" id="UP000184462">
    <property type="component" value="Unassembled WGS sequence"/>
</dbReference>
<evidence type="ECO:0000313" key="2">
    <source>
        <dbReference type="EMBL" id="SHF00354.1"/>
    </source>
</evidence>
<dbReference type="EMBL" id="FQTW01000013">
    <property type="protein sequence ID" value="SHF00354.1"/>
    <property type="molecule type" value="Genomic_DNA"/>
</dbReference>
<accession>A0A1M4Y3G1</accession>
<protein>
    <submittedName>
        <fullName evidence="2">Type IX secretion system membrane protein, PorP/SprF family</fullName>
    </submittedName>
</protein>
<dbReference type="InterPro" id="IPR019861">
    <property type="entry name" value="PorP/SprF_Bacteroidetes"/>
</dbReference>
<feature type="signal peptide" evidence="1">
    <location>
        <begin position="1"/>
        <end position="21"/>
    </location>
</feature>
<sequence length="338" mass="38491">MIITRLTLVLFAVFSAFTVTAQERGIPVYKDYLMDNYYLIHPSMAGTSAYNKARITARQQWFDVEDAPSLQTASVNARFGENVGLGAILYNDSNGRFSQQGGYLTFAYHLLFSRSTADINQLSFGMNVGISQEKLDETDINIIDNPDPIISGVEQTDNYFNMDFGLSYFYLNYFVHATVKNIIPQKRQIFTELFETDNQRQYLVSLGYTYEPELSNWVFEPSVMYQNKEATGESNLDVNAKAYYLTSFGNLWGGLSYRRSLDAAEFSSATGEIETAENLQNLSPFLGVNYGKFVFAYMYTYQTNSIVLSNSGFHQITLGYNFGENRRRYKCKCPAVNY</sequence>
<gene>
    <name evidence="2" type="ORF">SAMN05444278_1132</name>
</gene>
<evidence type="ECO:0000313" key="3">
    <source>
        <dbReference type="Proteomes" id="UP000184462"/>
    </source>
</evidence>
<dbReference type="NCBIfam" id="TIGR03519">
    <property type="entry name" value="T9SS_PorP_fam"/>
    <property type="match status" value="1"/>
</dbReference>